<keyword evidence="2" id="KW-0472">Membrane</keyword>
<dbReference type="InterPro" id="IPR017938">
    <property type="entry name" value="Riboflavin_synthase-like_b-brl"/>
</dbReference>
<dbReference type="SUPFAM" id="SSF52343">
    <property type="entry name" value="Ferredoxin reductase-like, C-terminal NADP-linked domain"/>
    <property type="match status" value="1"/>
</dbReference>
<dbReference type="RefSeq" id="WP_243696588.1">
    <property type="nucleotide sequence ID" value="NZ_PYAU01000001.1"/>
</dbReference>
<feature type="transmembrane region" description="Helical" evidence="2">
    <location>
        <begin position="168"/>
        <end position="185"/>
    </location>
</feature>
<dbReference type="PANTHER" id="PTHR47354:SF5">
    <property type="entry name" value="PROTEIN RFBI"/>
    <property type="match status" value="1"/>
</dbReference>
<dbReference type="InterPro" id="IPR039261">
    <property type="entry name" value="FNR_nucleotide-bd"/>
</dbReference>
<feature type="domain" description="FAD-binding FR-type" evidence="3">
    <location>
        <begin position="266"/>
        <end position="370"/>
    </location>
</feature>
<dbReference type="AlphaFoldDB" id="A0A2P8GY38"/>
<evidence type="ECO:0000259" key="3">
    <source>
        <dbReference type="PROSITE" id="PS51384"/>
    </source>
</evidence>
<feature type="transmembrane region" description="Helical" evidence="2">
    <location>
        <begin position="120"/>
        <end position="141"/>
    </location>
</feature>
<feature type="transmembrane region" description="Helical" evidence="2">
    <location>
        <begin position="97"/>
        <end position="113"/>
    </location>
</feature>
<keyword evidence="2" id="KW-1133">Transmembrane helix</keyword>
<dbReference type="Gene3D" id="2.40.30.10">
    <property type="entry name" value="Translation factors"/>
    <property type="match status" value="1"/>
</dbReference>
<dbReference type="Proteomes" id="UP000241203">
    <property type="component" value="Unassembled WGS sequence"/>
</dbReference>
<dbReference type="InterPro" id="IPR050415">
    <property type="entry name" value="MRET"/>
</dbReference>
<reference evidence="4 5" key="1">
    <citation type="submission" date="2018-03" db="EMBL/GenBank/DDBJ databases">
        <title>Genomic Encyclopedia of Archaeal and Bacterial Type Strains, Phase II (KMG-II): from individual species to whole genera.</title>
        <authorList>
            <person name="Goeker M."/>
        </authorList>
    </citation>
    <scope>NUCLEOTIDE SEQUENCE [LARGE SCALE GENOMIC DNA]</scope>
    <source>
        <strain evidence="4 5">DSM 21548</strain>
    </source>
</reference>
<evidence type="ECO:0000256" key="2">
    <source>
        <dbReference type="SAM" id="Phobius"/>
    </source>
</evidence>
<dbReference type="PROSITE" id="PS51384">
    <property type="entry name" value="FAD_FR"/>
    <property type="match status" value="1"/>
</dbReference>
<keyword evidence="2" id="KW-0812">Transmembrane</keyword>
<evidence type="ECO:0000256" key="1">
    <source>
        <dbReference type="ARBA" id="ARBA00001974"/>
    </source>
</evidence>
<evidence type="ECO:0000313" key="5">
    <source>
        <dbReference type="Proteomes" id="UP000241203"/>
    </source>
</evidence>
<sequence length="501" mass="53551">MRKSLDTLLGRVPMYRLVLLLLVVLAAVSFVLSAVGILFFTPLELLATGGIAVAVSWLVNRAVAPLFRVKPHDESAIITGLLLFFIMKPGLVPGDLAAVAIAAAVGAVSKYVLAVRGRHILNPAAIGAFVATLTGVGVSYWWVGSESLFWAVLVVGFLLVWRLRKLVMAVLFVVAVAAVMVPMLISNGMDAGSALTTPFLSTAAVFFAVFMLTEPLTMAPLRWQQLVIAVITGALFALPYHVGPVYSSPELALLVGNVLAFLVGQRRGVALTVRDSRRLAGDVHEIVFDAAAPLRFRAGQYLELHVPHAKGDRKGFRRTFSIVSAPSDGREVRVAFRVPEPLSSAKRTLLALAPGDGVRATLVAGDFTLPADPSRKLALVAAGIGVTPFVSHLRESRARGDDRDIVLVYAVSDPSEIVYADELQGAGVRVLVSSRAEPGSLPQGWTWIGPERVDADIVHAAVPDLAERDVFVSGPPALVADLRSRLRGAARRVRTDVFSGY</sequence>
<dbReference type="InterPro" id="IPR001433">
    <property type="entry name" value="OxRdtase_FAD/NAD-bd"/>
</dbReference>
<dbReference type="PANTHER" id="PTHR47354">
    <property type="entry name" value="NADH OXIDOREDUCTASE HCR"/>
    <property type="match status" value="1"/>
</dbReference>
<organism evidence="4 5">
    <name type="scientific">Labedella gwakjiensis</name>
    <dbReference type="NCBI Taxonomy" id="390269"/>
    <lineage>
        <taxon>Bacteria</taxon>
        <taxon>Bacillati</taxon>
        <taxon>Actinomycetota</taxon>
        <taxon>Actinomycetes</taxon>
        <taxon>Micrococcales</taxon>
        <taxon>Microbacteriaceae</taxon>
        <taxon>Labedella</taxon>
    </lineage>
</organism>
<comment type="caution">
    <text evidence="4">The sequence shown here is derived from an EMBL/GenBank/DDBJ whole genome shotgun (WGS) entry which is preliminary data.</text>
</comment>
<dbReference type="SUPFAM" id="SSF63380">
    <property type="entry name" value="Riboflavin synthase domain-like"/>
    <property type="match status" value="1"/>
</dbReference>
<evidence type="ECO:0000313" key="4">
    <source>
        <dbReference type="EMBL" id="PSL38855.1"/>
    </source>
</evidence>
<feature type="transmembrane region" description="Helical" evidence="2">
    <location>
        <begin position="223"/>
        <end position="240"/>
    </location>
</feature>
<dbReference type="PRINTS" id="PR00410">
    <property type="entry name" value="PHEHYDRXLASE"/>
</dbReference>
<dbReference type="InterPro" id="IPR017927">
    <property type="entry name" value="FAD-bd_FR_type"/>
</dbReference>
<gene>
    <name evidence="4" type="ORF">CLV49_2484</name>
</gene>
<name>A0A2P8GY38_9MICO</name>
<dbReference type="CDD" id="cd00322">
    <property type="entry name" value="FNR_like"/>
    <property type="match status" value="1"/>
</dbReference>
<dbReference type="Pfam" id="PF00175">
    <property type="entry name" value="NAD_binding_1"/>
    <property type="match status" value="1"/>
</dbReference>
<dbReference type="GO" id="GO:0016491">
    <property type="term" value="F:oxidoreductase activity"/>
    <property type="evidence" value="ECO:0007669"/>
    <property type="project" value="InterPro"/>
</dbReference>
<proteinExistence type="predicted"/>
<dbReference type="Gene3D" id="3.40.50.80">
    <property type="entry name" value="Nucleotide-binding domain of ferredoxin-NADP reductase (FNR) module"/>
    <property type="match status" value="1"/>
</dbReference>
<protein>
    <submittedName>
        <fullName evidence="4">Ferredoxin-NADP reductase</fullName>
    </submittedName>
</protein>
<accession>A0A2P8GY38</accession>
<dbReference type="EMBL" id="PYAU01000001">
    <property type="protein sequence ID" value="PSL38855.1"/>
    <property type="molecule type" value="Genomic_DNA"/>
</dbReference>
<feature type="transmembrane region" description="Helical" evidence="2">
    <location>
        <begin position="191"/>
        <end position="211"/>
    </location>
</feature>
<feature type="transmembrane region" description="Helical" evidence="2">
    <location>
        <begin position="147"/>
        <end position="163"/>
    </location>
</feature>
<comment type="cofactor">
    <cofactor evidence="1">
        <name>FAD</name>
        <dbReference type="ChEBI" id="CHEBI:57692"/>
    </cofactor>
</comment>